<accession>A0A8T0HQC1</accession>
<reference evidence="1" key="1">
    <citation type="submission" date="2020-06" db="EMBL/GenBank/DDBJ databases">
        <title>WGS assembly of Ceratodon purpureus strain R40.</title>
        <authorList>
            <person name="Carey S.B."/>
            <person name="Jenkins J."/>
            <person name="Shu S."/>
            <person name="Lovell J.T."/>
            <person name="Sreedasyam A."/>
            <person name="Maumus F."/>
            <person name="Tiley G.P."/>
            <person name="Fernandez-Pozo N."/>
            <person name="Barry K."/>
            <person name="Chen C."/>
            <person name="Wang M."/>
            <person name="Lipzen A."/>
            <person name="Daum C."/>
            <person name="Saski C.A."/>
            <person name="Payton A.C."/>
            <person name="Mcbreen J.C."/>
            <person name="Conrad R.E."/>
            <person name="Kollar L.M."/>
            <person name="Olsson S."/>
            <person name="Huttunen S."/>
            <person name="Landis J.B."/>
            <person name="Wickett N.J."/>
            <person name="Johnson M.G."/>
            <person name="Rensing S.A."/>
            <person name="Grimwood J."/>
            <person name="Schmutz J."/>
            <person name="Mcdaniel S.F."/>
        </authorList>
    </citation>
    <scope>NUCLEOTIDE SEQUENCE</scope>
    <source>
        <strain evidence="1">R40</strain>
    </source>
</reference>
<proteinExistence type="predicted"/>
<organism evidence="1 2">
    <name type="scientific">Ceratodon purpureus</name>
    <name type="common">Fire moss</name>
    <name type="synonym">Dicranum purpureum</name>
    <dbReference type="NCBI Taxonomy" id="3225"/>
    <lineage>
        <taxon>Eukaryota</taxon>
        <taxon>Viridiplantae</taxon>
        <taxon>Streptophyta</taxon>
        <taxon>Embryophyta</taxon>
        <taxon>Bryophyta</taxon>
        <taxon>Bryophytina</taxon>
        <taxon>Bryopsida</taxon>
        <taxon>Dicranidae</taxon>
        <taxon>Pseudoditrichales</taxon>
        <taxon>Ditrichaceae</taxon>
        <taxon>Ceratodon</taxon>
    </lineage>
</organism>
<comment type="caution">
    <text evidence="1">The sequence shown here is derived from an EMBL/GenBank/DDBJ whole genome shotgun (WGS) entry which is preliminary data.</text>
</comment>
<protein>
    <submittedName>
        <fullName evidence="1">Uncharacterized protein</fullName>
    </submittedName>
</protein>
<dbReference type="AlphaFoldDB" id="A0A8T0HQC1"/>
<keyword evidence="2" id="KW-1185">Reference proteome</keyword>
<gene>
    <name evidence="1" type="ORF">KC19_VG139300</name>
</gene>
<evidence type="ECO:0000313" key="1">
    <source>
        <dbReference type="EMBL" id="KAG0572987.1"/>
    </source>
</evidence>
<name>A0A8T0HQC1_CERPU</name>
<evidence type="ECO:0000313" key="2">
    <source>
        <dbReference type="Proteomes" id="UP000822688"/>
    </source>
</evidence>
<sequence>MEMLSRLERIRRLSEWNSSPSFCVSRRQMWGRRTQPPNLHSVMGPMRLRLGKRGVLPYWWMKDQRSLRWS</sequence>
<dbReference type="EMBL" id="CM026426">
    <property type="protein sequence ID" value="KAG0572987.1"/>
    <property type="molecule type" value="Genomic_DNA"/>
</dbReference>
<dbReference type="Proteomes" id="UP000822688">
    <property type="component" value="Chromosome V"/>
</dbReference>